<reference evidence="2" key="1">
    <citation type="submission" date="2023-06" db="EMBL/GenBank/DDBJ databases">
        <title>Egi l300058.</title>
        <authorList>
            <person name="Gao L."/>
            <person name="Fang B.-Z."/>
            <person name="Li W.-J."/>
        </authorList>
    </citation>
    <scope>NUCLEOTIDE SEQUENCE</scope>
    <source>
        <strain evidence="2">EGI L300058</strain>
    </source>
</reference>
<dbReference type="Proteomes" id="UP001172708">
    <property type="component" value="Unassembled WGS sequence"/>
</dbReference>
<evidence type="ECO:0000259" key="1">
    <source>
        <dbReference type="PROSITE" id="PS51186"/>
    </source>
</evidence>
<comment type="caution">
    <text evidence="2">The sequence shown here is derived from an EMBL/GenBank/DDBJ whole genome shotgun (WGS) entry which is preliminary data.</text>
</comment>
<dbReference type="Pfam" id="PF00583">
    <property type="entry name" value="Acetyltransf_1"/>
    <property type="match status" value="1"/>
</dbReference>
<dbReference type="Gene3D" id="3.40.630.30">
    <property type="match status" value="1"/>
</dbReference>
<proteinExistence type="predicted"/>
<accession>A0ABT8GH71</accession>
<gene>
    <name evidence="2" type="ORF">QQX02_07570</name>
</gene>
<evidence type="ECO:0000313" key="2">
    <source>
        <dbReference type="EMBL" id="MDN4480776.1"/>
    </source>
</evidence>
<organism evidence="2 3">
    <name type="scientific">Demequina muriae</name>
    <dbReference type="NCBI Taxonomy" id="3051664"/>
    <lineage>
        <taxon>Bacteria</taxon>
        <taxon>Bacillati</taxon>
        <taxon>Actinomycetota</taxon>
        <taxon>Actinomycetes</taxon>
        <taxon>Micrococcales</taxon>
        <taxon>Demequinaceae</taxon>
        <taxon>Demequina</taxon>
    </lineage>
</organism>
<dbReference type="PROSITE" id="PS51186">
    <property type="entry name" value="GNAT"/>
    <property type="match status" value="1"/>
</dbReference>
<evidence type="ECO:0000313" key="3">
    <source>
        <dbReference type="Proteomes" id="UP001172708"/>
    </source>
</evidence>
<dbReference type="InterPro" id="IPR016181">
    <property type="entry name" value="Acyl_CoA_acyltransferase"/>
</dbReference>
<dbReference type="SUPFAM" id="SSF55729">
    <property type="entry name" value="Acyl-CoA N-acyltransferases (Nat)"/>
    <property type="match status" value="1"/>
</dbReference>
<name>A0ABT8GH71_9MICO</name>
<dbReference type="EMBL" id="JAUHQA010000001">
    <property type="protein sequence ID" value="MDN4480776.1"/>
    <property type="molecule type" value="Genomic_DNA"/>
</dbReference>
<keyword evidence="3" id="KW-1185">Reference proteome</keyword>
<protein>
    <submittedName>
        <fullName evidence="2">GNAT family N-acetyltransferase</fullName>
    </submittedName>
</protein>
<dbReference type="CDD" id="cd04301">
    <property type="entry name" value="NAT_SF"/>
    <property type="match status" value="1"/>
</dbReference>
<sequence>MRADTGTGAGTFSVLPATQERWPDVRTVLGPKSLDTPSCWCLAMRISAGDPHIKDQPARARADVLHDLCGEDIAPGVLAYRDGEVVGWCSVSPRSAYHRLVHSRVIPRLDDEPVWSVVCFVVRAGHRRQGLAGVLLDGAVDYARSQGATIVEGYPADTGGDRIDVASAYVGTRTLFERHGFTTASETASKGGGKPRVLMRRTLA</sequence>
<feature type="domain" description="N-acetyltransferase" evidence="1">
    <location>
        <begin position="44"/>
        <end position="204"/>
    </location>
</feature>
<dbReference type="InterPro" id="IPR000182">
    <property type="entry name" value="GNAT_dom"/>
</dbReference>
<dbReference type="RefSeq" id="WP_301142236.1">
    <property type="nucleotide sequence ID" value="NZ_JAUHQA010000001.1"/>
</dbReference>